<evidence type="ECO:0008006" key="4">
    <source>
        <dbReference type="Google" id="ProtNLM"/>
    </source>
</evidence>
<accession>A0A922M9U0</accession>
<dbReference type="Proteomes" id="UP000814243">
    <property type="component" value="Unassembled WGS sequence"/>
</dbReference>
<dbReference type="AlphaFoldDB" id="A0A922M9U0"/>
<feature type="region of interest" description="Disordered" evidence="1">
    <location>
        <begin position="43"/>
        <end position="75"/>
    </location>
</feature>
<gene>
    <name evidence="2" type="ORF">HF086_010808</name>
</gene>
<name>A0A922M9U0_SPOEX</name>
<organism evidence="2 3">
    <name type="scientific">Spodoptera exigua</name>
    <name type="common">Beet armyworm</name>
    <name type="synonym">Noctua fulgens</name>
    <dbReference type="NCBI Taxonomy" id="7107"/>
    <lineage>
        <taxon>Eukaryota</taxon>
        <taxon>Metazoa</taxon>
        <taxon>Ecdysozoa</taxon>
        <taxon>Arthropoda</taxon>
        <taxon>Hexapoda</taxon>
        <taxon>Insecta</taxon>
        <taxon>Pterygota</taxon>
        <taxon>Neoptera</taxon>
        <taxon>Endopterygota</taxon>
        <taxon>Lepidoptera</taxon>
        <taxon>Glossata</taxon>
        <taxon>Ditrysia</taxon>
        <taxon>Noctuoidea</taxon>
        <taxon>Noctuidae</taxon>
        <taxon>Amphipyrinae</taxon>
        <taxon>Spodoptera</taxon>
    </lineage>
</organism>
<reference evidence="2" key="1">
    <citation type="journal article" date="2021" name="G3 (Bethesda)">
        <title>Genome and transcriptome analysis of the beet armyworm Spodoptera exigua reveals targets for pest control. .</title>
        <authorList>
            <person name="Simon S."/>
            <person name="Breeschoten T."/>
            <person name="Jansen H.J."/>
            <person name="Dirks R.P."/>
            <person name="Schranz M.E."/>
            <person name="Ros V.I.D."/>
        </authorList>
    </citation>
    <scope>NUCLEOTIDE SEQUENCE</scope>
    <source>
        <strain evidence="2">TB_SE_WUR_2020</strain>
    </source>
</reference>
<evidence type="ECO:0000313" key="3">
    <source>
        <dbReference type="Proteomes" id="UP000814243"/>
    </source>
</evidence>
<evidence type="ECO:0000313" key="2">
    <source>
        <dbReference type="EMBL" id="KAH9632415.1"/>
    </source>
</evidence>
<dbReference type="EMBL" id="JACEFF010000711">
    <property type="protein sequence ID" value="KAH9632415.1"/>
    <property type="molecule type" value="Genomic_DNA"/>
</dbReference>
<proteinExistence type="predicted"/>
<protein>
    <recommendedName>
        <fullName evidence="4">THAP-type domain-containing protein</fullName>
    </recommendedName>
</protein>
<sequence>MPCCAVVSCKNRSEKKSLGHHGISYHIVLEKYVSNCRKDFIEPGPAPPAVSPTSSHQKCQLHLKTSNEKSEEPPLKRVCVQQKDEECQELQNQDLKSAEPSIIETPRKRRLRMKITQRENLIKKQKIQIKRLKKKNMPRS</sequence>
<feature type="compositionally biased region" description="Basic and acidic residues" evidence="1">
    <location>
        <begin position="65"/>
        <end position="75"/>
    </location>
</feature>
<comment type="caution">
    <text evidence="2">The sequence shown here is derived from an EMBL/GenBank/DDBJ whole genome shotgun (WGS) entry which is preliminary data.</text>
</comment>
<evidence type="ECO:0000256" key="1">
    <source>
        <dbReference type="SAM" id="MobiDB-lite"/>
    </source>
</evidence>